<dbReference type="InterPro" id="IPR000792">
    <property type="entry name" value="Tscrpt_reg_LuxR_C"/>
</dbReference>
<feature type="domain" description="HTH luxR-type" evidence="2">
    <location>
        <begin position="129"/>
        <end position="194"/>
    </location>
</feature>
<dbReference type="Pfam" id="PF00196">
    <property type="entry name" value="GerE"/>
    <property type="match status" value="1"/>
</dbReference>
<organism evidence="3 4">
    <name type="scientific">Corynebacterium zhongnanshanii</name>
    <dbReference type="NCBI Taxonomy" id="2768834"/>
    <lineage>
        <taxon>Bacteria</taxon>
        <taxon>Bacillati</taxon>
        <taxon>Actinomycetota</taxon>
        <taxon>Actinomycetes</taxon>
        <taxon>Mycobacteriales</taxon>
        <taxon>Corynebacteriaceae</taxon>
        <taxon>Corynebacterium</taxon>
    </lineage>
</organism>
<evidence type="ECO:0000313" key="3">
    <source>
        <dbReference type="EMBL" id="KAB3519224.1"/>
    </source>
</evidence>
<dbReference type="PRINTS" id="PR00038">
    <property type="entry name" value="HTHLUXR"/>
</dbReference>
<dbReference type="EMBL" id="WBZJ01000004">
    <property type="protein sequence ID" value="KAB3519224.1"/>
    <property type="molecule type" value="Genomic_DNA"/>
</dbReference>
<dbReference type="SMART" id="SM00421">
    <property type="entry name" value="HTH_LUXR"/>
    <property type="match status" value="1"/>
</dbReference>
<dbReference type="InterPro" id="IPR036388">
    <property type="entry name" value="WH-like_DNA-bd_sf"/>
</dbReference>
<gene>
    <name evidence="3" type="ORF">F8377_09550</name>
</gene>
<dbReference type="Proteomes" id="UP000436181">
    <property type="component" value="Unassembled WGS sequence"/>
</dbReference>
<dbReference type="Gene3D" id="1.10.10.10">
    <property type="entry name" value="Winged helix-like DNA-binding domain superfamily/Winged helix DNA-binding domain"/>
    <property type="match status" value="1"/>
</dbReference>
<dbReference type="SUPFAM" id="SSF46894">
    <property type="entry name" value="C-terminal effector domain of the bipartite response regulators"/>
    <property type="match status" value="1"/>
</dbReference>
<dbReference type="CDD" id="cd06170">
    <property type="entry name" value="LuxR_C_like"/>
    <property type="match status" value="1"/>
</dbReference>
<dbReference type="RefSeq" id="WP_151844861.1">
    <property type="nucleotide sequence ID" value="NZ_WBZJ01000004.1"/>
</dbReference>
<proteinExistence type="predicted"/>
<evidence type="ECO:0000259" key="2">
    <source>
        <dbReference type="PROSITE" id="PS50043"/>
    </source>
</evidence>
<dbReference type="InterPro" id="IPR039420">
    <property type="entry name" value="WalR-like"/>
</dbReference>
<evidence type="ECO:0000256" key="1">
    <source>
        <dbReference type="ARBA" id="ARBA00023125"/>
    </source>
</evidence>
<name>A0ABQ6VBU9_9CORY</name>
<keyword evidence="4" id="KW-1185">Reference proteome</keyword>
<keyword evidence="1" id="KW-0238">DNA-binding</keyword>
<sequence length="197" mass="22077">MPPRTSSPPLTCLECGTELYYAGLGRRPRYCSQTCRSRACEIRRAAREGKVATKVVERIIEVDAPLDAETVTQWLNGHPHRLSAVIQRLDWSTEQLDGLRCGLRDATHGGTDLSPGFLSRLLDAKAASSELHMPKITNREQIVLSLICEGKTNVEIGESMRLAEVTIRKIISQLFLRFSAKNRVDLAIKYLSIKHSY</sequence>
<comment type="caution">
    <text evidence="3">The sequence shown here is derived from an EMBL/GenBank/DDBJ whole genome shotgun (WGS) entry which is preliminary data.</text>
</comment>
<dbReference type="InterPro" id="IPR016032">
    <property type="entry name" value="Sig_transdc_resp-reg_C-effctor"/>
</dbReference>
<dbReference type="PROSITE" id="PS50043">
    <property type="entry name" value="HTH_LUXR_2"/>
    <property type="match status" value="1"/>
</dbReference>
<evidence type="ECO:0000313" key="4">
    <source>
        <dbReference type="Proteomes" id="UP000436181"/>
    </source>
</evidence>
<dbReference type="PANTHER" id="PTHR43214">
    <property type="entry name" value="TWO-COMPONENT RESPONSE REGULATOR"/>
    <property type="match status" value="1"/>
</dbReference>
<accession>A0ABQ6VBU9</accession>
<reference evidence="3 4" key="1">
    <citation type="submission" date="2019-10" db="EMBL/GenBank/DDBJ databases">
        <title>Corynebacterium sp novel species isolated from the respiratory tract of Marmot.</title>
        <authorList>
            <person name="Zhang G."/>
        </authorList>
    </citation>
    <scope>NUCLEOTIDE SEQUENCE [LARGE SCALE GENOMIC DNA]</scope>
    <source>
        <strain evidence="3 4">336</strain>
    </source>
</reference>
<protein>
    <submittedName>
        <fullName evidence="3">Response regulator transcription factor</fullName>
    </submittedName>
</protein>